<evidence type="ECO:0000313" key="1">
    <source>
        <dbReference type="EMBL" id="QEK79731.1"/>
    </source>
</evidence>
<dbReference type="Gene3D" id="3.90.550.10">
    <property type="entry name" value="Spore Coat Polysaccharide Biosynthesis Protein SpsA, Chain A"/>
    <property type="match status" value="1"/>
</dbReference>
<dbReference type="RefSeq" id="WP_014835506.1">
    <property type="nucleotide sequence ID" value="NC_003413.1"/>
</dbReference>
<dbReference type="InterPro" id="IPR029044">
    <property type="entry name" value="Nucleotide-diphossugar_trans"/>
</dbReference>
<keyword evidence="1" id="KW-0808">Transferase</keyword>
<gene>
    <name evidence="1" type="ORF">PFDSM3638_10290</name>
</gene>
<name>A0A5C0XSI4_PYRFU</name>
<evidence type="ECO:0000313" key="2">
    <source>
        <dbReference type="Proteomes" id="UP000324354"/>
    </source>
</evidence>
<dbReference type="Proteomes" id="UP000324354">
    <property type="component" value="Chromosome"/>
</dbReference>
<reference evidence="1 2" key="1">
    <citation type="submission" date="2017-08" db="EMBL/GenBank/DDBJ databases">
        <title>Resequencing and Reannotation of the genome of Pyrococcus furiosus type strain DSM3638.</title>
        <authorList>
            <person name="Reichelt R.M."/>
            <person name="Bunk B."/>
        </authorList>
    </citation>
    <scope>NUCLEOTIDE SEQUENCE [LARGE SCALE GENOMIC DNA]</scope>
    <source>
        <strain evidence="1 2">DSM 3638</strain>
    </source>
</reference>
<dbReference type="SUPFAM" id="SSF53448">
    <property type="entry name" value="Nucleotide-diphospho-sugar transferases"/>
    <property type="match status" value="1"/>
</dbReference>
<dbReference type="AlphaFoldDB" id="A0A5C0XSI4"/>
<organism evidence="1 2">
    <name type="scientific">Pyrococcus furiosus (strain ATCC 43587 / DSM 3638 / JCM 8422 / Vc1)</name>
    <dbReference type="NCBI Taxonomy" id="186497"/>
    <lineage>
        <taxon>Archaea</taxon>
        <taxon>Methanobacteriati</taxon>
        <taxon>Methanobacteriota</taxon>
        <taxon>Thermococci</taxon>
        <taxon>Thermococcales</taxon>
        <taxon>Thermococcaceae</taxon>
        <taxon>Pyrococcus</taxon>
    </lineage>
</organism>
<accession>A0A5C0XSI4</accession>
<proteinExistence type="predicted"/>
<sequence>MLGVIFAVKLKKSDNYLIPINDESVVKIVEARLRLAKRIDDVVVLVKKSQERKFSLHVENVVPVTGNTKIDALLKGLPKSGDIFLVEGNMPLVMPFLINYMTSIYYDEFLEALIPRFRENVEVFHGVYNARALRNALEGMKADNISNLSKLPEYIDAEFLDVEELMRKNEKVKWSFFRVKTLDDIRTVLRSGLLRE</sequence>
<keyword evidence="1" id="KW-0548">Nucleotidyltransferase</keyword>
<dbReference type="GO" id="GO:0016779">
    <property type="term" value="F:nucleotidyltransferase activity"/>
    <property type="evidence" value="ECO:0007669"/>
    <property type="project" value="UniProtKB-KW"/>
</dbReference>
<dbReference type="EMBL" id="CP023154">
    <property type="protein sequence ID" value="QEK79731.1"/>
    <property type="molecule type" value="Genomic_DNA"/>
</dbReference>
<dbReference type="OrthoDB" id="28434at2157"/>
<protein>
    <submittedName>
        <fullName evidence="1">Molybdenum cofactor guanylyltransferase</fullName>
    </submittedName>
</protein>
<dbReference type="GeneID" id="41713863"/>
<dbReference type="GeneID" id="13301138"/>